<sequence>MSWQKKGSEYPLTVSTHSFFNNGRYLVERYGGVEWNLIILRVENTDKGTYVCKVTSRTMIMAREVYLNVIDTPHLVTINKLENDESGLIERYIEQGSTIELVCNSTAVSDTGGLGTVQSNAIQWYKDGIKIDSNARNNLLILNEVQGSIAISKLIIDEVEPRHLGTYDCTAIDKALTKYQVAFKTPLQDQQRGLLTEPETDTLNTNGSGYKKPELLLIQLIVINTIYRHTYERGERWNHM</sequence>
<dbReference type="AlphaFoldDB" id="A0A7J7KJB0"/>
<dbReference type="SUPFAM" id="SSF48726">
    <property type="entry name" value="Immunoglobulin"/>
    <property type="match status" value="2"/>
</dbReference>
<dbReference type="PROSITE" id="PS50835">
    <property type="entry name" value="IG_LIKE"/>
    <property type="match status" value="2"/>
</dbReference>
<dbReference type="OrthoDB" id="190835at2759"/>
<keyword evidence="3" id="KW-1185">Reference proteome</keyword>
<accession>A0A7J7KJB0</accession>
<dbReference type="Gene3D" id="2.60.40.10">
    <property type="entry name" value="Immunoglobulins"/>
    <property type="match status" value="2"/>
</dbReference>
<dbReference type="InterPro" id="IPR003599">
    <property type="entry name" value="Ig_sub"/>
</dbReference>
<gene>
    <name evidence="2" type="ORF">EB796_003679</name>
</gene>
<reference evidence="2" key="1">
    <citation type="submission" date="2020-06" db="EMBL/GenBank/DDBJ databases">
        <title>Draft genome of Bugula neritina, a colonial animal packing powerful symbionts and potential medicines.</title>
        <authorList>
            <person name="Rayko M."/>
        </authorList>
    </citation>
    <scope>NUCLEOTIDE SEQUENCE [LARGE SCALE GENOMIC DNA]</scope>
    <source>
        <strain evidence="2">Kwan_BN1</strain>
    </source>
</reference>
<dbReference type="PANTHER" id="PTHR23279">
    <property type="entry name" value="DEFECTIVE PROBOSCIS EXTENSION RESPONSE DPR -RELATED"/>
    <property type="match status" value="1"/>
</dbReference>
<organism evidence="2 3">
    <name type="scientific">Bugula neritina</name>
    <name type="common">Brown bryozoan</name>
    <name type="synonym">Sertularia neritina</name>
    <dbReference type="NCBI Taxonomy" id="10212"/>
    <lineage>
        <taxon>Eukaryota</taxon>
        <taxon>Metazoa</taxon>
        <taxon>Spiralia</taxon>
        <taxon>Lophotrochozoa</taxon>
        <taxon>Bryozoa</taxon>
        <taxon>Gymnolaemata</taxon>
        <taxon>Cheilostomatida</taxon>
        <taxon>Flustrina</taxon>
        <taxon>Buguloidea</taxon>
        <taxon>Bugulidae</taxon>
        <taxon>Bugula</taxon>
    </lineage>
</organism>
<proteinExistence type="predicted"/>
<dbReference type="InterPro" id="IPR036179">
    <property type="entry name" value="Ig-like_dom_sf"/>
</dbReference>
<dbReference type="EMBL" id="VXIV02000485">
    <property type="protein sequence ID" value="KAF6038011.1"/>
    <property type="molecule type" value="Genomic_DNA"/>
</dbReference>
<dbReference type="PANTHER" id="PTHR23279:SF36">
    <property type="entry name" value="DEFECTIVE PROBOSCIS EXTENSION RESPONSE 9, ISOFORM A"/>
    <property type="match status" value="1"/>
</dbReference>
<evidence type="ECO:0000313" key="3">
    <source>
        <dbReference type="Proteomes" id="UP000593567"/>
    </source>
</evidence>
<name>A0A7J7KJB0_BUGNE</name>
<feature type="domain" description="Ig-like" evidence="1">
    <location>
        <begin position="1"/>
        <end position="68"/>
    </location>
</feature>
<evidence type="ECO:0000313" key="2">
    <source>
        <dbReference type="EMBL" id="KAF6038011.1"/>
    </source>
</evidence>
<dbReference type="SMART" id="SM00409">
    <property type="entry name" value="IG"/>
    <property type="match status" value="2"/>
</dbReference>
<dbReference type="GO" id="GO:0032589">
    <property type="term" value="C:neuron projection membrane"/>
    <property type="evidence" value="ECO:0007669"/>
    <property type="project" value="TreeGrafter"/>
</dbReference>
<dbReference type="CDD" id="cd00096">
    <property type="entry name" value="Ig"/>
    <property type="match status" value="1"/>
</dbReference>
<dbReference type="Proteomes" id="UP000593567">
    <property type="component" value="Unassembled WGS sequence"/>
</dbReference>
<protein>
    <recommendedName>
        <fullName evidence="1">Ig-like domain-containing protein</fullName>
    </recommendedName>
</protein>
<dbReference type="GO" id="GO:0050808">
    <property type="term" value="P:synapse organization"/>
    <property type="evidence" value="ECO:0007669"/>
    <property type="project" value="TreeGrafter"/>
</dbReference>
<dbReference type="InterPro" id="IPR037448">
    <property type="entry name" value="Zig-8"/>
</dbReference>
<evidence type="ECO:0000259" key="1">
    <source>
        <dbReference type="PROSITE" id="PS50835"/>
    </source>
</evidence>
<dbReference type="InterPro" id="IPR013783">
    <property type="entry name" value="Ig-like_fold"/>
</dbReference>
<dbReference type="InterPro" id="IPR007110">
    <property type="entry name" value="Ig-like_dom"/>
</dbReference>
<feature type="domain" description="Ig-like" evidence="1">
    <location>
        <begin position="73"/>
        <end position="182"/>
    </location>
</feature>
<comment type="caution">
    <text evidence="2">The sequence shown here is derived from an EMBL/GenBank/DDBJ whole genome shotgun (WGS) entry which is preliminary data.</text>
</comment>